<proteinExistence type="predicted"/>
<dbReference type="KEGG" id="elm:ELI_0027"/>
<dbReference type="EMBL" id="CP002273">
    <property type="protein sequence ID" value="ADO35052.1"/>
    <property type="molecule type" value="Genomic_DNA"/>
</dbReference>
<dbReference type="AlphaFoldDB" id="E3GH94"/>
<reference key="1">
    <citation type="submission" date="2010-09" db="EMBL/GenBank/DDBJ databases">
        <authorList>
            <person name="Roh H."/>
            <person name="Ko H.-J."/>
            <person name="Kim D."/>
            <person name="Choi D.G."/>
            <person name="Park S."/>
            <person name="Kim S."/>
            <person name="Kim K.H."/>
            <person name="Chang I.S."/>
            <person name="Choi I.-G."/>
        </authorList>
    </citation>
    <scope>NUCLEOTIDE SEQUENCE</scope>
    <source>
        <strain>KIST612</strain>
    </source>
</reference>
<evidence type="ECO:0000313" key="2">
    <source>
        <dbReference type="Proteomes" id="UP000006873"/>
    </source>
</evidence>
<organism evidence="1 2">
    <name type="scientific">Eubacterium callanderi</name>
    <dbReference type="NCBI Taxonomy" id="53442"/>
    <lineage>
        <taxon>Bacteria</taxon>
        <taxon>Bacillati</taxon>
        <taxon>Bacillota</taxon>
        <taxon>Clostridia</taxon>
        <taxon>Eubacteriales</taxon>
        <taxon>Eubacteriaceae</taxon>
        <taxon>Eubacterium</taxon>
    </lineage>
</organism>
<protein>
    <submittedName>
        <fullName evidence="1">Uncharacterized protein</fullName>
    </submittedName>
</protein>
<sequence length="27" mass="2966">MFIKRPSNTGSASAKNGESAVFLFYEN</sequence>
<evidence type="ECO:0000313" key="1">
    <source>
        <dbReference type="EMBL" id="ADO35052.1"/>
    </source>
</evidence>
<name>E3GH94_9FIRM</name>
<dbReference type="Proteomes" id="UP000006873">
    <property type="component" value="Chromosome"/>
</dbReference>
<keyword evidence="2" id="KW-1185">Reference proteome</keyword>
<dbReference type="HOGENOM" id="CLU_3414692_0_0_9"/>
<accession>E3GH94</accession>
<reference evidence="1 2" key="2">
    <citation type="journal article" date="2011" name="J. Bacteriol.">
        <title>Complete genome sequence of a carbon monoxide-utilizing acetogen, Eubacterium limosum KIST612.</title>
        <authorList>
            <person name="Roh H."/>
            <person name="Ko H.J."/>
            <person name="Kim D."/>
            <person name="Choi D.G."/>
            <person name="Park S."/>
            <person name="Kim S."/>
            <person name="Chang I.S."/>
            <person name="Choi I.G."/>
        </authorList>
    </citation>
    <scope>NUCLEOTIDE SEQUENCE [LARGE SCALE GENOMIC DNA]</scope>
    <source>
        <strain evidence="1 2">KIST612</strain>
    </source>
</reference>
<gene>
    <name evidence="1" type="ordered locus">ELI_0027</name>
</gene>